<dbReference type="AlphaFoldDB" id="A0A0C2MFL3"/>
<organism evidence="1 2">
    <name type="scientific">Thelohanellus kitauei</name>
    <name type="common">Myxosporean</name>
    <dbReference type="NCBI Taxonomy" id="669202"/>
    <lineage>
        <taxon>Eukaryota</taxon>
        <taxon>Metazoa</taxon>
        <taxon>Cnidaria</taxon>
        <taxon>Myxozoa</taxon>
        <taxon>Myxosporea</taxon>
        <taxon>Bivalvulida</taxon>
        <taxon>Platysporina</taxon>
        <taxon>Myxobolidae</taxon>
        <taxon>Thelohanellus</taxon>
    </lineage>
</organism>
<proteinExistence type="predicted"/>
<evidence type="ECO:0000313" key="2">
    <source>
        <dbReference type="Proteomes" id="UP000031668"/>
    </source>
</evidence>
<dbReference type="EMBL" id="JWZT01003648">
    <property type="protein sequence ID" value="KII65966.1"/>
    <property type="molecule type" value="Genomic_DNA"/>
</dbReference>
<protein>
    <submittedName>
        <fullName evidence="1">Uncharacterized protein</fullName>
    </submittedName>
</protein>
<evidence type="ECO:0000313" key="1">
    <source>
        <dbReference type="EMBL" id="KII65966.1"/>
    </source>
</evidence>
<comment type="caution">
    <text evidence="1">The sequence shown here is derived from an EMBL/GenBank/DDBJ whole genome shotgun (WGS) entry which is preliminary data.</text>
</comment>
<dbReference type="Proteomes" id="UP000031668">
    <property type="component" value="Unassembled WGS sequence"/>
</dbReference>
<gene>
    <name evidence="1" type="ORF">RF11_14907</name>
</gene>
<reference evidence="1 2" key="1">
    <citation type="journal article" date="2014" name="Genome Biol. Evol.">
        <title>The genome of the myxosporean Thelohanellus kitauei shows adaptations to nutrient acquisition within its fish host.</title>
        <authorList>
            <person name="Yang Y."/>
            <person name="Xiong J."/>
            <person name="Zhou Z."/>
            <person name="Huo F."/>
            <person name="Miao W."/>
            <person name="Ran C."/>
            <person name="Liu Y."/>
            <person name="Zhang J."/>
            <person name="Feng J."/>
            <person name="Wang M."/>
            <person name="Wang M."/>
            <person name="Wang L."/>
            <person name="Yao B."/>
        </authorList>
    </citation>
    <scope>NUCLEOTIDE SEQUENCE [LARGE SCALE GENOMIC DNA]</scope>
    <source>
        <strain evidence="1">Wuqing</strain>
    </source>
</reference>
<accession>A0A0C2MFL3</accession>
<keyword evidence="2" id="KW-1185">Reference proteome</keyword>
<sequence length="100" mass="11421">MSPSAIDESASAYSYREKVSSRYVEISNLRKLVARRSFHVLKISKLPKLFIGISEFFGISGIVFHFEPNFTKEYFVKIHACEVVHFLARGLLSYAGSRDE</sequence>
<name>A0A0C2MFL3_THEKT</name>